<organism evidence="6 7">
    <name type="scientific">Aminomonas paucivorans DSM 12260</name>
    <dbReference type="NCBI Taxonomy" id="584708"/>
    <lineage>
        <taxon>Bacteria</taxon>
        <taxon>Thermotogati</taxon>
        <taxon>Synergistota</taxon>
        <taxon>Synergistia</taxon>
        <taxon>Synergistales</taxon>
        <taxon>Synergistaceae</taxon>
        <taxon>Aminomonas</taxon>
    </lineage>
</organism>
<reference evidence="6 7" key="1">
    <citation type="journal article" date="2010" name="Stand. Genomic Sci.">
        <title>Non-contiguous finished genome sequence of Aminomonas paucivorans type strain (GLU-3).</title>
        <authorList>
            <person name="Pitluck S."/>
            <person name="Yasawong M."/>
            <person name="Held B."/>
            <person name="Lapidus A."/>
            <person name="Nolan M."/>
            <person name="Copeland A."/>
            <person name="Lucas S."/>
            <person name="Del Rio T.G."/>
            <person name="Tice H."/>
            <person name="Cheng J.F."/>
            <person name="Chertkov O."/>
            <person name="Goodwin L."/>
            <person name="Tapia R."/>
            <person name="Han C."/>
            <person name="Liolios K."/>
            <person name="Ivanova N."/>
            <person name="Mavromatis K."/>
            <person name="Ovchinnikova G."/>
            <person name="Pati A."/>
            <person name="Chen A."/>
            <person name="Palaniappan K."/>
            <person name="Land M."/>
            <person name="Hauser L."/>
            <person name="Chang Y.J."/>
            <person name="Jeffries C.D."/>
            <person name="Pukall R."/>
            <person name="Spring S."/>
            <person name="Rohde M."/>
            <person name="Sikorski J."/>
            <person name="Goker M."/>
            <person name="Woyke T."/>
            <person name="Bristow J."/>
            <person name="Eisen J.A."/>
            <person name="Markowitz V."/>
            <person name="Hugenholtz P."/>
            <person name="Kyrpides N.C."/>
            <person name="Klenk H.P."/>
        </authorList>
    </citation>
    <scope>NUCLEOTIDE SEQUENCE [LARGE SCALE GENOMIC DNA]</scope>
    <source>
        <strain evidence="6 7">DSM 12260</strain>
    </source>
</reference>
<dbReference type="Proteomes" id="UP000005096">
    <property type="component" value="Chromosome"/>
</dbReference>
<keyword evidence="2" id="KW-0238">DNA-binding</keyword>
<dbReference type="InterPro" id="IPR011256">
    <property type="entry name" value="Reg_factor_effector_dom_sf"/>
</dbReference>
<evidence type="ECO:0000256" key="1">
    <source>
        <dbReference type="ARBA" id="ARBA00023015"/>
    </source>
</evidence>
<dbReference type="PANTHER" id="PTHR40055">
    <property type="entry name" value="TRANSCRIPTIONAL REGULATOR YGIV-RELATED"/>
    <property type="match status" value="1"/>
</dbReference>
<feature type="region of interest" description="Disordered" evidence="4">
    <location>
        <begin position="108"/>
        <end position="134"/>
    </location>
</feature>
<dbReference type="PaxDb" id="584708-Apau_0433"/>
<accession>E3CZH5</accession>
<dbReference type="SUPFAM" id="SSF46689">
    <property type="entry name" value="Homeodomain-like"/>
    <property type="match status" value="2"/>
</dbReference>
<dbReference type="SMART" id="SM00871">
    <property type="entry name" value="AraC_E_bind"/>
    <property type="match status" value="1"/>
</dbReference>
<dbReference type="InterPro" id="IPR020449">
    <property type="entry name" value="Tscrpt_reg_AraC-type_HTH"/>
</dbReference>
<evidence type="ECO:0000256" key="3">
    <source>
        <dbReference type="ARBA" id="ARBA00023163"/>
    </source>
</evidence>
<dbReference type="STRING" id="584708.Apau_0433"/>
<dbReference type="InterPro" id="IPR018062">
    <property type="entry name" value="HTH_AraC-typ_CS"/>
</dbReference>
<dbReference type="EMBL" id="CM001022">
    <property type="protein sequence ID" value="EFQ22867.1"/>
    <property type="molecule type" value="Genomic_DNA"/>
</dbReference>
<dbReference type="eggNOG" id="COG2207">
    <property type="taxonomic scope" value="Bacteria"/>
</dbReference>
<keyword evidence="3" id="KW-0804">Transcription</keyword>
<evidence type="ECO:0000256" key="2">
    <source>
        <dbReference type="ARBA" id="ARBA00023125"/>
    </source>
</evidence>
<dbReference type="Pfam" id="PF12833">
    <property type="entry name" value="HTH_18"/>
    <property type="match status" value="1"/>
</dbReference>
<evidence type="ECO:0000313" key="6">
    <source>
        <dbReference type="EMBL" id="EFQ22867.1"/>
    </source>
</evidence>
<evidence type="ECO:0000259" key="5">
    <source>
        <dbReference type="PROSITE" id="PS01124"/>
    </source>
</evidence>
<dbReference type="PROSITE" id="PS00041">
    <property type="entry name" value="HTH_ARAC_FAMILY_1"/>
    <property type="match status" value="1"/>
</dbReference>
<dbReference type="InterPro" id="IPR050908">
    <property type="entry name" value="SmbC-like"/>
</dbReference>
<dbReference type="InterPro" id="IPR009057">
    <property type="entry name" value="Homeodomain-like_sf"/>
</dbReference>
<proteinExistence type="predicted"/>
<dbReference type="PRINTS" id="PR00032">
    <property type="entry name" value="HTHARAC"/>
</dbReference>
<keyword evidence="7" id="KW-1185">Reference proteome</keyword>
<dbReference type="Pfam" id="PF06445">
    <property type="entry name" value="GyrI-like"/>
    <property type="match status" value="1"/>
</dbReference>
<dbReference type="PANTHER" id="PTHR40055:SF1">
    <property type="entry name" value="TRANSCRIPTIONAL REGULATOR YGIV-RELATED"/>
    <property type="match status" value="1"/>
</dbReference>
<protein>
    <submittedName>
        <fullName evidence="6">Transcriptional regulator, AraC family</fullName>
    </submittedName>
</protein>
<dbReference type="InterPro" id="IPR029442">
    <property type="entry name" value="GyrI-like"/>
</dbReference>
<dbReference type="InterPro" id="IPR010499">
    <property type="entry name" value="AraC_E-bd"/>
</dbReference>
<evidence type="ECO:0000313" key="7">
    <source>
        <dbReference type="Proteomes" id="UP000005096"/>
    </source>
</evidence>
<feature type="domain" description="HTH araC/xylS-type" evidence="5">
    <location>
        <begin position="14"/>
        <end position="112"/>
    </location>
</feature>
<dbReference type="GO" id="GO:0043565">
    <property type="term" value="F:sequence-specific DNA binding"/>
    <property type="evidence" value="ECO:0007669"/>
    <property type="project" value="InterPro"/>
</dbReference>
<dbReference type="AlphaFoldDB" id="E3CZH5"/>
<dbReference type="Gene3D" id="1.10.10.60">
    <property type="entry name" value="Homeodomain-like"/>
    <property type="match status" value="2"/>
</dbReference>
<dbReference type="eggNOG" id="COG3449">
    <property type="taxonomic scope" value="Bacteria"/>
</dbReference>
<dbReference type="HOGENOM" id="CLU_000445_81_1_0"/>
<evidence type="ECO:0000256" key="4">
    <source>
        <dbReference type="SAM" id="MobiDB-lite"/>
    </source>
</evidence>
<dbReference type="SUPFAM" id="SSF55136">
    <property type="entry name" value="Probable bacterial effector-binding domain"/>
    <property type="match status" value="1"/>
</dbReference>
<name>E3CZH5_9BACT</name>
<keyword evidence="1" id="KW-0805">Transcription regulation</keyword>
<sequence>MREGTREAYEERILLAQRYIWQHLDEPIRLEDLAREVSFSPYHFHRLFAGLVGESVGEYARRLRLERAALELRYGSRDLVTVASDAGYETQEAFTRAFRSHFGVPPGAYRQGARSSRDPSVRPRSPHHPEGGVPMNVEIRTLEPLDVAFLRHTGPYAECAAAWEKLCSFPKLQKTFGPGTLFLGICYDDPDVTEPDKIRLDVCATVPPGFVPDEGLSVQRLAGGDYAVYLHTGPYEGLHDAYRRIFGQWLPGSGREVQFAPSLEVYLDDPTRTPPEKCRTEIRIPLK</sequence>
<dbReference type="GO" id="GO:0003700">
    <property type="term" value="F:DNA-binding transcription factor activity"/>
    <property type="evidence" value="ECO:0007669"/>
    <property type="project" value="InterPro"/>
</dbReference>
<dbReference type="SMART" id="SM00342">
    <property type="entry name" value="HTH_ARAC"/>
    <property type="match status" value="1"/>
</dbReference>
<dbReference type="PROSITE" id="PS01124">
    <property type="entry name" value="HTH_ARAC_FAMILY_2"/>
    <property type="match status" value="1"/>
</dbReference>
<gene>
    <name evidence="6" type="ORF">Apau_0433</name>
</gene>
<dbReference type="InterPro" id="IPR018060">
    <property type="entry name" value="HTH_AraC"/>
</dbReference>
<dbReference type="Gene3D" id="3.20.80.10">
    <property type="entry name" value="Regulatory factor, effector binding domain"/>
    <property type="match status" value="1"/>
</dbReference>